<evidence type="ECO:0000256" key="3">
    <source>
        <dbReference type="ARBA" id="ARBA00006484"/>
    </source>
</evidence>
<evidence type="ECO:0000313" key="12">
    <source>
        <dbReference type="WBParaSite" id="PgR010_g086_t01"/>
    </source>
</evidence>
<dbReference type="Pfam" id="PF00106">
    <property type="entry name" value="adh_short"/>
    <property type="match status" value="1"/>
</dbReference>
<evidence type="ECO:0000256" key="7">
    <source>
        <dbReference type="ARBA" id="ARBA00023140"/>
    </source>
</evidence>
<keyword evidence="4" id="KW-0276">Fatty acid metabolism</keyword>
<evidence type="ECO:0000256" key="9">
    <source>
        <dbReference type="RuleBase" id="RU000363"/>
    </source>
</evidence>
<dbReference type="InterPro" id="IPR057326">
    <property type="entry name" value="KR_dom"/>
</dbReference>
<dbReference type="InterPro" id="IPR036291">
    <property type="entry name" value="NAD(P)-bd_dom_sf"/>
</dbReference>
<dbReference type="InterPro" id="IPR003033">
    <property type="entry name" value="SCP2_sterol-bd_dom"/>
</dbReference>
<dbReference type="SUPFAM" id="SSF51735">
    <property type="entry name" value="NAD(P)-binding Rossmann-fold domains"/>
    <property type="match status" value="1"/>
</dbReference>
<evidence type="ECO:0000256" key="6">
    <source>
        <dbReference type="ARBA" id="ARBA00023098"/>
    </source>
</evidence>
<sequence length="428" mass="46394">MLRFDGKVVVVTGAGGGLGRAYAIEFAKRGAAVIVNDLGGDAHGTDSSTSIADKVAAEIREFGGKAVANYDSVEFGERIVETAIANFGRIDVLVNNAGILRDKSFSNMSETDWDLVLKVHVKGTFAVTKAAWPYFKKQNFGRVIVTASNSAIYGNYGQANYSAAKSALIGFSHVLAVEGAKYNVTSNVVVPTAASRLTQGIMPDELLNALKPDCVVPLVVFLTHDSCTQTGGIFEAAGGWYGQVQAYRSAGKFLPNAKAECVRDNWQAITDMSNARHFNSMADVTTELMTNATKEEPRNGETRRATFGSSLKSNIVFEEIRRGLKEKPEVAKSINAIVLYILTDGKNEVARITLDLKSSPPIIYEGDLRDGAKPNATLTVADEDFFNIAIGKLNAQKAFMSGKLKIRGNIMLLQKMQMLMEKNRRAKL</sequence>
<evidence type="ECO:0000256" key="1">
    <source>
        <dbReference type="ARBA" id="ARBA00004275"/>
    </source>
</evidence>
<evidence type="ECO:0000259" key="10">
    <source>
        <dbReference type="SMART" id="SM00822"/>
    </source>
</evidence>
<comment type="pathway">
    <text evidence="2">Lipid metabolism; fatty acid beta-oxidation.</text>
</comment>
<dbReference type="AlphaFoldDB" id="A0A915AL42"/>
<accession>A0A915AL42</accession>
<dbReference type="Gene3D" id="3.30.1050.10">
    <property type="entry name" value="SCP2 sterol-binding domain"/>
    <property type="match status" value="1"/>
</dbReference>
<protein>
    <recommendedName>
        <fullName evidence="8">Peroxisomal multifunctional enzyme type 2</fullName>
    </recommendedName>
</protein>
<evidence type="ECO:0000256" key="2">
    <source>
        <dbReference type="ARBA" id="ARBA00005005"/>
    </source>
</evidence>
<dbReference type="InterPro" id="IPR020904">
    <property type="entry name" value="Sc_DH/Rdtase_CS"/>
</dbReference>
<dbReference type="InterPro" id="IPR036527">
    <property type="entry name" value="SCP2_sterol-bd_dom_sf"/>
</dbReference>
<dbReference type="GO" id="GO:0005777">
    <property type="term" value="C:peroxisome"/>
    <property type="evidence" value="ECO:0007669"/>
    <property type="project" value="UniProtKB-SubCell"/>
</dbReference>
<feature type="domain" description="Ketoreductase" evidence="10">
    <location>
        <begin position="7"/>
        <end position="194"/>
    </location>
</feature>
<evidence type="ECO:0000313" key="11">
    <source>
        <dbReference type="Proteomes" id="UP000887569"/>
    </source>
</evidence>
<keyword evidence="6" id="KW-0443">Lipid metabolism</keyword>
<proteinExistence type="inferred from homology"/>
<name>A0A915AL42_PARUN</name>
<dbReference type="GO" id="GO:0006631">
    <property type="term" value="P:fatty acid metabolic process"/>
    <property type="evidence" value="ECO:0007669"/>
    <property type="project" value="UniProtKB-KW"/>
</dbReference>
<dbReference type="PRINTS" id="PR00080">
    <property type="entry name" value="SDRFAMILY"/>
</dbReference>
<evidence type="ECO:0000256" key="8">
    <source>
        <dbReference type="ARBA" id="ARBA00073497"/>
    </source>
</evidence>
<dbReference type="Proteomes" id="UP000887569">
    <property type="component" value="Unplaced"/>
</dbReference>
<dbReference type="Pfam" id="PF02036">
    <property type="entry name" value="SCP2"/>
    <property type="match status" value="1"/>
</dbReference>
<keyword evidence="7" id="KW-0576">Peroxisome</keyword>
<comment type="similarity">
    <text evidence="3 9">Belongs to the short-chain dehydrogenases/reductases (SDR) family.</text>
</comment>
<dbReference type="GO" id="GO:0016491">
    <property type="term" value="F:oxidoreductase activity"/>
    <property type="evidence" value="ECO:0007669"/>
    <property type="project" value="UniProtKB-KW"/>
</dbReference>
<evidence type="ECO:0000256" key="4">
    <source>
        <dbReference type="ARBA" id="ARBA00022832"/>
    </source>
</evidence>
<dbReference type="Gene3D" id="3.40.50.720">
    <property type="entry name" value="NAD(P)-binding Rossmann-like Domain"/>
    <property type="match status" value="1"/>
</dbReference>
<dbReference type="PANTHER" id="PTHR45024:SF2">
    <property type="entry name" value="SCP2 DOMAIN-CONTAINING PROTEIN"/>
    <property type="match status" value="1"/>
</dbReference>
<dbReference type="FunFam" id="3.40.50.720:FF:000185">
    <property type="entry name" value="peroxisomal multifunctional enzyme type 2"/>
    <property type="match status" value="1"/>
</dbReference>
<comment type="subcellular location">
    <subcellularLocation>
        <location evidence="1">Peroxisome</location>
    </subcellularLocation>
</comment>
<dbReference type="InterPro" id="IPR002347">
    <property type="entry name" value="SDR_fam"/>
</dbReference>
<dbReference type="CDD" id="cd05353">
    <property type="entry name" value="hydroxyacyl-CoA-like_DH_SDR_c-like"/>
    <property type="match status" value="1"/>
</dbReference>
<dbReference type="SUPFAM" id="SSF55718">
    <property type="entry name" value="SCP-like"/>
    <property type="match status" value="1"/>
</dbReference>
<evidence type="ECO:0000256" key="5">
    <source>
        <dbReference type="ARBA" id="ARBA00023002"/>
    </source>
</evidence>
<dbReference type="Gene3D" id="1.10.287.4290">
    <property type="match status" value="1"/>
</dbReference>
<dbReference type="SMART" id="SM00822">
    <property type="entry name" value="PKS_KR"/>
    <property type="match status" value="1"/>
</dbReference>
<dbReference type="PROSITE" id="PS00061">
    <property type="entry name" value="ADH_SHORT"/>
    <property type="match status" value="1"/>
</dbReference>
<organism evidence="11 12">
    <name type="scientific">Parascaris univalens</name>
    <name type="common">Nematode worm</name>
    <dbReference type="NCBI Taxonomy" id="6257"/>
    <lineage>
        <taxon>Eukaryota</taxon>
        <taxon>Metazoa</taxon>
        <taxon>Ecdysozoa</taxon>
        <taxon>Nematoda</taxon>
        <taxon>Chromadorea</taxon>
        <taxon>Rhabditida</taxon>
        <taxon>Spirurina</taxon>
        <taxon>Ascaridomorpha</taxon>
        <taxon>Ascaridoidea</taxon>
        <taxon>Ascarididae</taxon>
        <taxon>Parascaris</taxon>
    </lineage>
</organism>
<keyword evidence="11" id="KW-1185">Reference proteome</keyword>
<dbReference type="GO" id="GO:0018812">
    <property type="term" value="F:3-hydroxyacyl-CoA dehydratase activity"/>
    <property type="evidence" value="ECO:0007669"/>
    <property type="project" value="UniProtKB-ARBA"/>
</dbReference>
<dbReference type="InterPro" id="IPR051687">
    <property type="entry name" value="Peroxisomal_Beta-Oxidation"/>
</dbReference>
<dbReference type="PANTHER" id="PTHR45024">
    <property type="entry name" value="DEHYDROGENASES, SHORT CHAIN"/>
    <property type="match status" value="1"/>
</dbReference>
<dbReference type="PRINTS" id="PR00081">
    <property type="entry name" value="GDHRDH"/>
</dbReference>
<dbReference type="WBParaSite" id="PgR010_g086_t01">
    <property type="protein sequence ID" value="PgR010_g086_t01"/>
    <property type="gene ID" value="PgR010_g086"/>
</dbReference>
<reference evidence="12" key="1">
    <citation type="submission" date="2022-11" db="UniProtKB">
        <authorList>
            <consortium name="WormBaseParasite"/>
        </authorList>
    </citation>
    <scope>IDENTIFICATION</scope>
</reference>
<keyword evidence="5" id="KW-0560">Oxidoreductase</keyword>